<feature type="domain" description="RNase H type-2" evidence="17">
    <location>
        <begin position="23"/>
        <end position="213"/>
    </location>
</feature>
<evidence type="ECO:0000256" key="8">
    <source>
        <dbReference type="ARBA" id="ARBA00022490"/>
    </source>
</evidence>
<organism evidence="18 19">
    <name type="scientific">Andreesenia angusta</name>
    <dbReference type="NCBI Taxonomy" id="39480"/>
    <lineage>
        <taxon>Bacteria</taxon>
        <taxon>Bacillati</taxon>
        <taxon>Bacillota</taxon>
        <taxon>Tissierellia</taxon>
        <taxon>Tissierellales</taxon>
        <taxon>Gottschalkiaceae</taxon>
        <taxon>Andreesenia</taxon>
    </lineage>
</organism>
<comment type="cofactor">
    <cofactor evidence="2">
        <name>Mg(2+)</name>
        <dbReference type="ChEBI" id="CHEBI:18420"/>
    </cofactor>
</comment>
<dbReference type="InterPro" id="IPR012337">
    <property type="entry name" value="RNaseH-like_sf"/>
</dbReference>
<dbReference type="PANTHER" id="PTHR10954">
    <property type="entry name" value="RIBONUCLEASE H2 SUBUNIT A"/>
    <property type="match status" value="1"/>
</dbReference>
<evidence type="ECO:0000256" key="13">
    <source>
        <dbReference type="ARBA" id="ARBA00023211"/>
    </source>
</evidence>
<dbReference type="GO" id="GO:0006298">
    <property type="term" value="P:mismatch repair"/>
    <property type="evidence" value="ECO:0007669"/>
    <property type="project" value="TreeGrafter"/>
</dbReference>
<proteinExistence type="inferred from homology"/>
<dbReference type="NCBIfam" id="NF000595">
    <property type="entry name" value="PRK00015.1-3"/>
    <property type="match status" value="1"/>
</dbReference>
<evidence type="ECO:0000313" key="18">
    <source>
        <dbReference type="EMBL" id="OHW62739.1"/>
    </source>
</evidence>
<evidence type="ECO:0000256" key="16">
    <source>
        <dbReference type="RuleBase" id="RU003515"/>
    </source>
</evidence>
<dbReference type="GO" id="GO:0030145">
    <property type="term" value="F:manganese ion binding"/>
    <property type="evidence" value="ECO:0007669"/>
    <property type="project" value="UniProtKB-UniRule"/>
</dbReference>
<evidence type="ECO:0000313" key="19">
    <source>
        <dbReference type="Proteomes" id="UP000180254"/>
    </source>
</evidence>
<dbReference type="STRING" id="39480.EUAN_05230"/>
<comment type="cofactor">
    <cofactor evidence="14 15">
        <name>Mn(2+)</name>
        <dbReference type="ChEBI" id="CHEBI:29035"/>
    </cofactor>
    <cofactor evidence="14 15">
        <name>Mg(2+)</name>
        <dbReference type="ChEBI" id="CHEBI:18420"/>
    </cofactor>
    <text evidence="14 15">Manganese or magnesium. Binds 1 divalent metal ion per monomer in the absence of substrate. May bind a second metal ion after substrate binding.</text>
</comment>
<dbReference type="PROSITE" id="PS51975">
    <property type="entry name" value="RNASE_H_2"/>
    <property type="match status" value="1"/>
</dbReference>
<dbReference type="AlphaFoldDB" id="A0A1S1VAH3"/>
<keyword evidence="13 14" id="KW-0464">Manganese</keyword>
<keyword evidence="9 14" id="KW-0540">Nuclease</keyword>
<comment type="function">
    <text evidence="3 14 16">Endonuclease that specifically degrades the RNA of RNA-DNA hybrids.</text>
</comment>
<dbReference type="InterPro" id="IPR036397">
    <property type="entry name" value="RNaseH_sf"/>
</dbReference>
<keyword evidence="12 14" id="KW-0378">Hydrolase</keyword>
<dbReference type="SUPFAM" id="SSF53098">
    <property type="entry name" value="Ribonuclease H-like"/>
    <property type="match status" value="1"/>
</dbReference>
<keyword evidence="10 14" id="KW-0479">Metal-binding</keyword>
<feature type="binding site" evidence="14 15">
    <location>
        <position position="30"/>
    </location>
    <ligand>
        <name>a divalent metal cation</name>
        <dbReference type="ChEBI" id="CHEBI:60240"/>
    </ligand>
</feature>
<dbReference type="GO" id="GO:0043137">
    <property type="term" value="P:DNA replication, removal of RNA primer"/>
    <property type="evidence" value="ECO:0007669"/>
    <property type="project" value="TreeGrafter"/>
</dbReference>
<sequence length="213" mass="23794">MSFQRGSDALRELESKLRSEGYRYIACVDEVGRGCLAGDVVAAAVIMPEDGFIEGVKDSKKLSPKKREQLYSEILKTAIGVGIGRIDADTIDEINIRQATLMAMKMAVENIVDREGSIITPEYILVDAETIDTDIPQQAIIKGDATVYGIAAASIVGKVYRDRLCEEWGKLYPEYRFEKHKAYGTKEHRELIQEHGASEIHRKSFLKKILGVE</sequence>
<keyword evidence="8 14" id="KW-0963">Cytoplasm</keyword>
<evidence type="ECO:0000256" key="5">
    <source>
        <dbReference type="ARBA" id="ARBA00007383"/>
    </source>
</evidence>
<evidence type="ECO:0000256" key="3">
    <source>
        <dbReference type="ARBA" id="ARBA00004065"/>
    </source>
</evidence>
<evidence type="ECO:0000256" key="1">
    <source>
        <dbReference type="ARBA" id="ARBA00000077"/>
    </source>
</evidence>
<dbReference type="InterPro" id="IPR022898">
    <property type="entry name" value="RNase_HII"/>
</dbReference>
<dbReference type="InterPro" id="IPR001352">
    <property type="entry name" value="RNase_HII/HIII"/>
</dbReference>
<dbReference type="GO" id="GO:0004523">
    <property type="term" value="F:RNA-DNA hybrid ribonuclease activity"/>
    <property type="evidence" value="ECO:0007669"/>
    <property type="project" value="UniProtKB-UniRule"/>
</dbReference>
<dbReference type="Proteomes" id="UP000180254">
    <property type="component" value="Unassembled WGS sequence"/>
</dbReference>
<name>A0A1S1VAH3_9FIRM</name>
<dbReference type="CDD" id="cd07182">
    <property type="entry name" value="RNase_HII_bacteria_HII_like"/>
    <property type="match status" value="1"/>
</dbReference>
<dbReference type="InterPro" id="IPR024567">
    <property type="entry name" value="RNase_HII/HIII_dom"/>
</dbReference>
<evidence type="ECO:0000259" key="17">
    <source>
        <dbReference type="PROSITE" id="PS51975"/>
    </source>
</evidence>
<dbReference type="GO" id="GO:0003723">
    <property type="term" value="F:RNA binding"/>
    <property type="evidence" value="ECO:0007669"/>
    <property type="project" value="UniProtKB-UniRule"/>
</dbReference>
<dbReference type="Gene3D" id="3.30.420.10">
    <property type="entry name" value="Ribonuclease H-like superfamily/Ribonuclease H"/>
    <property type="match status" value="1"/>
</dbReference>
<comment type="catalytic activity">
    <reaction evidence="1 14 15 16">
        <text>Endonucleolytic cleavage to 5'-phosphomonoester.</text>
        <dbReference type="EC" id="3.1.26.4"/>
    </reaction>
</comment>
<dbReference type="Pfam" id="PF01351">
    <property type="entry name" value="RNase_HII"/>
    <property type="match status" value="1"/>
</dbReference>
<evidence type="ECO:0000256" key="7">
    <source>
        <dbReference type="ARBA" id="ARBA00019179"/>
    </source>
</evidence>
<keyword evidence="19" id="KW-1185">Reference proteome</keyword>
<evidence type="ECO:0000256" key="12">
    <source>
        <dbReference type="ARBA" id="ARBA00022801"/>
    </source>
</evidence>
<dbReference type="PANTHER" id="PTHR10954:SF18">
    <property type="entry name" value="RIBONUCLEASE HII"/>
    <property type="match status" value="1"/>
</dbReference>
<gene>
    <name evidence="14 18" type="primary">rnhB</name>
    <name evidence="18" type="ORF">EUAN_05230</name>
</gene>
<dbReference type="HAMAP" id="MF_00052_B">
    <property type="entry name" value="RNase_HII_B"/>
    <property type="match status" value="1"/>
</dbReference>
<dbReference type="EC" id="3.1.26.4" evidence="6 14"/>
<comment type="caution">
    <text evidence="18">The sequence shown here is derived from an EMBL/GenBank/DDBJ whole genome shotgun (WGS) entry which is preliminary data.</text>
</comment>
<keyword evidence="11 14" id="KW-0255">Endonuclease</keyword>
<evidence type="ECO:0000256" key="9">
    <source>
        <dbReference type="ARBA" id="ARBA00022722"/>
    </source>
</evidence>
<evidence type="ECO:0000256" key="6">
    <source>
        <dbReference type="ARBA" id="ARBA00012180"/>
    </source>
</evidence>
<protein>
    <recommendedName>
        <fullName evidence="7 14">Ribonuclease HII</fullName>
        <shortName evidence="14">RNase HII</shortName>
        <ecNumber evidence="6 14">3.1.26.4</ecNumber>
    </recommendedName>
</protein>
<evidence type="ECO:0000256" key="10">
    <source>
        <dbReference type="ARBA" id="ARBA00022723"/>
    </source>
</evidence>
<evidence type="ECO:0000256" key="14">
    <source>
        <dbReference type="HAMAP-Rule" id="MF_00052"/>
    </source>
</evidence>
<evidence type="ECO:0000256" key="4">
    <source>
        <dbReference type="ARBA" id="ARBA00004496"/>
    </source>
</evidence>
<comment type="subcellular location">
    <subcellularLocation>
        <location evidence="4 14">Cytoplasm</location>
    </subcellularLocation>
</comment>
<evidence type="ECO:0000256" key="2">
    <source>
        <dbReference type="ARBA" id="ARBA00001946"/>
    </source>
</evidence>
<accession>A0A1S1VAH3</accession>
<dbReference type="GO" id="GO:0032299">
    <property type="term" value="C:ribonuclease H2 complex"/>
    <property type="evidence" value="ECO:0007669"/>
    <property type="project" value="TreeGrafter"/>
</dbReference>
<evidence type="ECO:0000256" key="15">
    <source>
        <dbReference type="PROSITE-ProRule" id="PRU01319"/>
    </source>
</evidence>
<dbReference type="GO" id="GO:0005737">
    <property type="term" value="C:cytoplasm"/>
    <property type="evidence" value="ECO:0007669"/>
    <property type="project" value="UniProtKB-SubCell"/>
</dbReference>
<dbReference type="EMBL" id="MKIE01000002">
    <property type="protein sequence ID" value="OHW62739.1"/>
    <property type="molecule type" value="Genomic_DNA"/>
</dbReference>
<dbReference type="NCBIfam" id="NF000594">
    <property type="entry name" value="PRK00015.1-1"/>
    <property type="match status" value="1"/>
</dbReference>
<feature type="binding site" evidence="14 15">
    <location>
        <position position="29"/>
    </location>
    <ligand>
        <name>a divalent metal cation</name>
        <dbReference type="ChEBI" id="CHEBI:60240"/>
    </ligand>
</feature>
<feature type="binding site" evidence="14 15">
    <location>
        <position position="127"/>
    </location>
    <ligand>
        <name>a divalent metal cation</name>
        <dbReference type="ChEBI" id="CHEBI:60240"/>
    </ligand>
</feature>
<reference evidence="18 19" key="1">
    <citation type="submission" date="2016-09" db="EMBL/GenBank/DDBJ databases">
        <title>Genome sequence of Eubacterium angustum.</title>
        <authorList>
            <person name="Poehlein A."/>
            <person name="Daniel R."/>
        </authorList>
    </citation>
    <scope>NUCLEOTIDE SEQUENCE [LARGE SCALE GENOMIC DNA]</scope>
    <source>
        <strain evidence="18 19">DSM 1989</strain>
    </source>
</reference>
<evidence type="ECO:0000256" key="11">
    <source>
        <dbReference type="ARBA" id="ARBA00022759"/>
    </source>
</evidence>
<comment type="similarity">
    <text evidence="5 14 16">Belongs to the RNase HII family.</text>
</comment>